<reference evidence="1" key="1">
    <citation type="submission" date="2021-01" db="EMBL/GenBank/DDBJ databases">
        <authorList>
            <person name="Kaushik A."/>
        </authorList>
    </citation>
    <scope>NUCLEOTIDE SEQUENCE</scope>
    <source>
        <strain evidence="1">AG6-10EEA</strain>
    </source>
</reference>
<dbReference type="PROSITE" id="PS51257">
    <property type="entry name" value="PROKAR_LIPOPROTEIN"/>
    <property type="match status" value="1"/>
</dbReference>
<dbReference type="AlphaFoldDB" id="A0A8H3HEP7"/>
<evidence type="ECO:0000313" key="1">
    <source>
        <dbReference type="EMBL" id="CAE6508812.1"/>
    </source>
</evidence>
<dbReference type="Proteomes" id="UP000663853">
    <property type="component" value="Unassembled WGS sequence"/>
</dbReference>
<organism evidence="1 2">
    <name type="scientific">Rhizoctonia solani</name>
    <dbReference type="NCBI Taxonomy" id="456999"/>
    <lineage>
        <taxon>Eukaryota</taxon>
        <taxon>Fungi</taxon>
        <taxon>Dikarya</taxon>
        <taxon>Basidiomycota</taxon>
        <taxon>Agaricomycotina</taxon>
        <taxon>Agaricomycetes</taxon>
        <taxon>Cantharellales</taxon>
        <taxon>Ceratobasidiaceae</taxon>
        <taxon>Rhizoctonia</taxon>
    </lineage>
</organism>
<gene>
    <name evidence="1" type="ORF">RDB_LOCUS124218</name>
</gene>
<comment type="caution">
    <text evidence="1">The sequence shown here is derived from an EMBL/GenBank/DDBJ whole genome shotgun (WGS) entry which is preliminary data.</text>
</comment>
<sequence>MPSRELAAQMGYAAQPDTTVTALMATGCAAGLAVHALAPNAHMNISSGRYASEHPEERDLVWVVNPVYDSCRG</sequence>
<protein>
    <submittedName>
        <fullName evidence="1">Uncharacterized protein</fullName>
    </submittedName>
</protein>
<dbReference type="EMBL" id="CAJMXA010003640">
    <property type="protein sequence ID" value="CAE6508812.1"/>
    <property type="molecule type" value="Genomic_DNA"/>
</dbReference>
<name>A0A8H3HEP7_9AGAM</name>
<accession>A0A8H3HEP7</accession>
<proteinExistence type="predicted"/>
<evidence type="ECO:0000313" key="2">
    <source>
        <dbReference type="Proteomes" id="UP000663853"/>
    </source>
</evidence>